<evidence type="ECO:0000256" key="1">
    <source>
        <dbReference type="SAM" id="MobiDB-lite"/>
    </source>
</evidence>
<reference evidence="2" key="1">
    <citation type="submission" date="2020-11" db="EMBL/GenBank/DDBJ databases">
        <authorList>
            <person name="Tran Van P."/>
        </authorList>
    </citation>
    <scope>NUCLEOTIDE SEQUENCE</scope>
</reference>
<name>A0A7R9G2X4_TIMSH</name>
<gene>
    <name evidence="2" type="ORF">TSIB3V08_LOCUS7859</name>
</gene>
<sequence length="462" mass="49412">MIRGETGGGHAATDVDKGGAGSGIPERWFTPTFLGNQQQSVSPQVFPLPPKIPATALSLHSRGIPFALSISATAPIVLSVCLPLLPLSSQDVCHCSHCPLRMSATAPIVLSVCLPLLPLSSQYVCHCSHCPPRMSATAPIVLSGCLPLLPLSSGCLPLLPLFSTQFTNIESYLTRVYFQTYSKQRSHLTSPSGQQPTRPSLLKRKRKNTDDENSENNPPPNHQAQQCILHKTAPTTLSTAWAAPHFMFSELSVTSSPLYSAPMRTPLSIGSLGGHYISCSHASMRTSIEQGQAAVEGAILSNILALPAYHFPPTYRVSCCRDNHPTSHYNSRCLPPTVTHIPGTIGLSPTVTHVAGTITQSPIVAHVAGTITQSPTVTHVARTITLPPTVTHVARTITLPSIATHIAGTITLSPTATYVVPHCFSQPCIFPAHSHRPLQPPPFCLDRPQSMFSEPSVTLLPL</sequence>
<feature type="compositionally biased region" description="Gly residues" evidence="1">
    <location>
        <begin position="1"/>
        <end position="10"/>
    </location>
</feature>
<feature type="region of interest" description="Disordered" evidence="1">
    <location>
        <begin position="186"/>
        <end position="224"/>
    </location>
</feature>
<organism evidence="2">
    <name type="scientific">Timema shepardi</name>
    <name type="common">Walking stick</name>
    <dbReference type="NCBI Taxonomy" id="629360"/>
    <lineage>
        <taxon>Eukaryota</taxon>
        <taxon>Metazoa</taxon>
        <taxon>Ecdysozoa</taxon>
        <taxon>Arthropoda</taxon>
        <taxon>Hexapoda</taxon>
        <taxon>Insecta</taxon>
        <taxon>Pterygota</taxon>
        <taxon>Neoptera</taxon>
        <taxon>Polyneoptera</taxon>
        <taxon>Phasmatodea</taxon>
        <taxon>Timematodea</taxon>
        <taxon>Timematoidea</taxon>
        <taxon>Timematidae</taxon>
        <taxon>Timema</taxon>
    </lineage>
</organism>
<protein>
    <submittedName>
        <fullName evidence="2">Uncharacterized protein</fullName>
    </submittedName>
</protein>
<feature type="region of interest" description="Disordered" evidence="1">
    <location>
        <begin position="1"/>
        <end position="21"/>
    </location>
</feature>
<dbReference type="AlphaFoldDB" id="A0A7R9G2X4"/>
<proteinExistence type="predicted"/>
<dbReference type="EMBL" id="OC003854">
    <property type="protein sequence ID" value="CAD7263789.1"/>
    <property type="molecule type" value="Genomic_DNA"/>
</dbReference>
<evidence type="ECO:0000313" key="2">
    <source>
        <dbReference type="EMBL" id="CAD7263789.1"/>
    </source>
</evidence>
<accession>A0A7R9G2X4</accession>
<feature type="compositionally biased region" description="Polar residues" evidence="1">
    <location>
        <begin position="186"/>
        <end position="198"/>
    </location>
</feature>